<comment type="caution">
    <text evidence="2">The sequence shown here is derived from an EMBL/GenBank/DDBJ whole genome shotgun (WGS) entry which is preliminary data.</text>
</comment>
<feature type="region of interest" description="Disordered" evidence="1">
    <location>
        <begin position="205"/>
        <end position="231"/>
    </location>
</feature>
<feature type="compositionally biased region" description="Acidic residues" evidence="1">
    <location>
        <begin position="205"/>
        <end position="224"/>
    </location>
</feature>
<feature type="compositionally biased region" description="Polar residues" evidence="1">
    <location>
        <begin position="467"/>
        <end position="479"/>
    </location>
</feature>
<protein>
    <submittedName>
        <fullName evidence="2">Uncharacterized protein</fullName>
    </submittedName>
</protein>
<gene>
    <name evidence="2" type="ORF">VB774_06000</name>
</gene>
<feature type="compositionally biased region" description="Polar residues" evidence="1">
    <location>
        <begin position="378"/>
        <end position="392"/>
    </location>
</feature>
<proteinExistence type="predicted"/>
<feature type="region of interest" description="Disordered" evidence="1">
    <location>
        <begin position="554"/>
        <end position="578"/>
    </location>
</feature>
<dbReference type="Proteomes" id="UP001301388">
    <property type="component" value="Unassembled WGS sequence"/>
</dbReference>
<feature type="compositionally biased region" description="Polar residues" evidence="1">
    <location>
        <begin position="411"/>
        <end position="420"/>
    </location>
</feature>
<accession>A0ABU5TGA5</accession>
<dbReference type="RefSeq" id="WP_323260570.1">
    <property type="nucleotide sequence ID" value="NZ_JAYGIE010000018.1"/>
</dbReference>
<evidence type="ECO:0000313" key="3">
    <source>
        <dbReference type="Proteomes" id="UP001301388"/>
    </source>
</evidence>
<feature type="compositionally biased region" description="Polar residues" evidence="1">
    <location>
        <begin position="555"/>
        <end position="564"/>
    </location>
</feature>
<feature type="region of interest" description="Disordered" evidence="1">
    <location>
        <begin position="378"/>
        <end position="485"/>
    </location>
</feature>
<reference evidence="2 3" key="1">
    <citation type="submission" date="2023-12" db="EMBL/GenBank/DDBJ databases">
        <title>Baltic Sea Cyanobacteria.</title>
        <authorList>
            <person name="Delbaje E."/>
            <person name="Fewer D.P."/>
            <person name="Shishido T.K."/>
        </authorList>
    </citation>
    <scope>NUCLEOTIDE SEQUENCE [LARGE SCALE GENOMIC DNA]</scope>
    <source>
        <strain evidence="2 3">UHCC 0370</strain>
    </source>
</reference>
<keyword evidence="3" id="KW-1185">Reference proteome</keyword>
<feature type="compositionally biased region" description="Low complexity" evidence="1">
    <location>
        <begin position="454"/>
        <end position="466"/>
    </location>
</feature>
<dbReference type="EMBL" id="JAYGIE010000018">
    <property type="protein sequence ID" value="MEA5477169.1"/>
    <property type="molecule type" value="Genomic_DNA"/>
</dbReference>
<organism evidence="2 3">
    <name type="scientific">Pseudanabaena galeata UHCC 0370</name>
    <dbReference type="NCBI Taxonomy" id="3110310"/>
    <lineage>
        <taxon>Bacteria</taxon>
        <taxon>Bacillati</taxon>
        <taxon>Cyanobacteriota</taxon>
        <taxon>Cyanophyceae</taxon>
        <taxon>Pseudanabaenales</taxon>
        <taxon>Pseudanabaenaceae</taxon>
        <taxon>Pseudanabaena</taxon>
    </lineage>
</organism>
<name>A0ABU5TGA5_9CYAN</name>
<sequence>MENWEFLLQRKGDKSWLPLESPTVEILEGQYRLAARSALANALVGIAIAYRPLADVRHQPFQQKIAKRISHDGLLIVMPYTNFVPGSWQIDCLATESDAESGKDSANTTANTSVNTNLAPAWKKTVKFDVIQISSEAGSEWQYSDIDEDLDNPTEILNEAHTNALGIIQTEPTPLIYSSPILDIAEQRSTELVQSMFEEFALFNDEDESDEVSDSDAPESESEVSNESPNLLDQLEISNADIFAETDSSLQPRILLRLKQPQYILNEDNSFNLTGEAYTQGEIEVSLKDPQTLDLIVNQRFEIARVGDRHPTTGAIPFNYQIIVPPPSEIQVLIGDVQIHPHQDFPQDIDLFVAQQAIAVSYPASRVLPELIKEAQQYSTQENTFPNSQPTETLVEPPSYPQFPQGFPQVLSPTESQPENLSPKPKSANSLSLPPIPSNKSKASQGEALDQQKPTTALSLPPLSSAQSKTRNATFNSPNLDLVDDYSQSFPQVEADEIREIEPEFQPTTIDDLAEVNRQYPLDKTNINEEEPELFYSFEEELPQNYEELLEASIPETSQSSRNPLPTPNDPRPHNRNNRFLNKLQTLSAEAIAAQKASQRTEELLLDTFAPSDPLLASEAAGDSTNISIDLDNPEQAPRTIAEATSLAELDLELDVELDRLLTSEPDFILNEYVWEESIDPNSFPISAVSPPNSTASTLSETARTIRNIQETTPQALSDQEPIPIPEIIIPAGEMLSGTPMQIAVRLPAITPKFFVKFWIKDLQTRMIVDGPRWLLDFSKVPNAEFIETRTNISIPLSSIDVAFEAIAIEAQTQRESHKVRVTRAVTPPNLAQDFEDT</sequence>
<evidence type="ECO:0000313" key="2">
    <source>
        <dbReference type="EMBL" id="MEA5477169.1"/>
    </source>
</evidence>
<feature type="compositionally biased region" description="Polar residues" evidence="1">
    <location>
        <begin position="427"/>
        <end position="444"/>
    </location>
</feature>
<evidence type="ECO:0000256" key="1">
    <source>
        <dbReference type="SAM" id="MobiDB-lite"/>
    </source>
</evidence>